<feature type="domain" description="AMP-binding enzyme C-terminal" evidence="9">
    <location>
        <begin position="994"/>
        <end position="1056"/>
    </location>
</feature>
<keyword evidence="4" id="KW-0547">Nucleotide-binding</keyword>
<protein>
    <recommendedName>
        <fullName evidence="12">4-coumarate--CoA ligase</fullName>
    </recommendedName>
</protein>
<feature type="domain" description="AMP-dependent synthetase/ligase" evidence="8">
    <location>
        <begin position="628"/>
        <end position="988"/>
    </location>
</feature>
<evidence type="ECO:0000313" key="10">
    <source>
        <dbReference type="EMBL" id="CAE5958056.1"/>
    </source>
</evidence>
<evidence type="ECO:0008006" key="12">
    <source>
        <dbReference type="Google" id="ProtNLM"/>
    </source>
</evidence>
<dbReference type="Pfam" id="PF13193">
    <property type="entry name" value="AMP-binding_C"/>
    <property type="match status" value="3"/>
</dbReference>
<evidence type="ECO:0000256" key="2">
    <source>
        <dbReference type="ARBA" id="ARBA00006432"/>
    </source>
</evidence>
<dbReference type="GO" id="GO:0005524">
    <property type="term" value="F:ATP binding"/>
    <property type="evidence" value="ECO:0007669"/>
    <property type="project" value="UniProtKB-KW"/>
</dbReference>
<dbReference type="FunFam" id="3.30.300.30:FF:000007">
    <property type="entry name" value="4-coumarate--CoA ligase 2"/>
    <property type="match status" value="1"/>
</dbReference>
<evidence type="ECO:0000256" key="1">
    <source>
        <dbReference type="ARBA" id="ARBA00001946"/>
    </source>
</evidence>
<feature type="domain" description="AMP-dependent synthetase/ligase" evidence="8">
    <location>
        <begin position="1639"/>
        <end position="2004"/>
    </location>
</feature>
<dbReference type="FunFam" id="3.40.50.12780:FF:000003">
    <property type="entry name" value="Long-chain-fatty-acid--CoA ligase FadD"/>
    <property type="match status" value="4"/>
</dbReference>
<dbReference type="SUPFAM" id="SSF56801">
    <property type="entry name" value="Acetyl-CoA synthetase-like"/>
    <property type="match status" value="4"/>
</dbReference>
<feature type="domain" description="AMP-dependent synthetase/ligase" evidence="8">
    <location>
        <begin position="49"/>
        <end position="416"/>
    </location>
</feature>
<feature type="domain" description="AMP-binding enzyme C-terminal" evidence="9">
    <location>
        <begin position="2055"/>
        <end position="2130"/>
    </location>
</feature>
<evidence type="ECO:0000256" key="4">
    <source>
        <dbReference type="ARBA" id="ARBA00022741"/>
    </source>
</evidence>
<dbReference type="GO" id="GO:0005777">
    <property type="term" value="C:peroxisome"/>
    <property type="evidence" value="ECO:0007669"/>
    <property type="project" value="TreeGrafter"/>
</dbReference>
<organism evidence="10 11">
    <name type="scientific">Arabidopsis arenosa</name>
    <name type="common">Sand rock-cress</name>
    <name type="synonym">Cardaminopsis arenosa</name>
    <dbReference type="NCBI Taxonomy" id="38785"/>
    <lineage>
        <taxon>Eukaryota</taxon>
        <taxon>Viridiplantae</taxon>
        <taxon>Streptophyta</taxon>
        <taxon>Embryophyta</taxon>
        <taxon>Tracheophyta</taxon>
        <taxon>Spermatophyta</taxon>
        <taxon>Magnoliopsida</taxon>
        <taxon>eudicotyledons</taxon>
        <taxon>Gunneridae</taxon>
        <taxon>Pentapetalae</taxon>
        <taxon>rosids</taxon>
        <taxon>malvids</taxon>
        <taxon>Brassicales</taxon>
        <taxon>Brassicaceae</taxon>
        <taxon>Camelineae</taxon>
        <taxon>Arabidopsis</taxon>
    </lineage>
</organism>
<keyword evidence="3" id="KW-0436">Ligase</keyword>
<dbReference type="InterPro" id="IPR045851">
    <property type="entry name" value="AMP-bd_C_sf"/>
</dbReference>
<keyword evidence="6" id="KW-0460">Magnesium</keyword>
<dbReference type="InterPro" id="IPR020845">
    <property type="entry name" value="AMP-binding_CS"/>
</dbReference>
<keyword evidence="7" id="KW-1133">Transmembrane helix</keyword>
<feature type="domain" description="AMP-binding enzyme C-terminal" evidence="9">
    <location>
        <begin position="1510"/>
        <end position="1563"/>
    </location>
</feature>
<proteinExistence type="inferred from homology"/>
<feature type="domain" description="AMP-dependent synthetase/ligase" evidence="8">
    <location>
        <begin position="1096"/>
        <end position="1459"/>
    </location>
</feature>
<sequence length="2144" mass="234341">MADSERSSSSLINPRNGFCVANSTLYSKRNPLQLPANSSLDVTTFMSSQAHCGTTAFIDAATGHSISFSDFWRAIDSVADCLHHDIGIRRGDVVIILAPNSISIPVVSLAVMSLGAVITTANPLNTASEISRQIADSKPKLAFTTPELAPKLAASADISVVLTGDEEEERVRSTSGVRVVGVLSEMMKKEQSGPRVRDRVNQDEKAMLLYSSGTTGRSKGVDSSHRNLISHIARYIAEPFEPNQTFLCTVPMFHTYGLLICAMATVALGSTVVILRKFDLHDMLAAIEKYRATTLVLAPPILVAMINGSDIIKAKYNLTSLKTVRSGGAPLSKEVTESFFEKYPTVDIFQAYALTESNSAGASIDSVEESRRYGAVGKLSSGVEATIVDTGSGRILGENQTGELWLKSPSIAKGYFRNEEATKEAFNSEGWLKTGDLCYIDHDGFLFVIQTVNDMYKFLQEYNSSLQLYNSKLQGDLTEAHEDIKRGEKERTGIVESIVREEFMSAFKEEKLEKVQKAVEGSVDDLELPFQVFSKLGRWVNRLQLLCGNDAESIMGGHVKMGLENIISIKSFITCTPEKKMADSPISLIDPRSGFCKSNSIFYSKRQPLSLPLNPSLDITTFISSQPHRGTTVFIDATTGQCLSFSDLWRAVDNVADCLYHDVGIRRGDVVLILSPNSIYIPVVCLSVMSLGAVVTTANTLNTAGEISKQIANSNPTLVITTRQLAPKLSADISVVLIDDEDQKPVELTRVVRVVGVLSEMVKKEPSGKRVRYRVNQDDTAMMLYSLGTTGPSKGVISSHRNLITQVARFISDNLKRDDIFICTVPMFHSYGLLAFAMATVALGSTVVVLRRFQLHDMMDAVEKHRATILALAPPVLVAMINDADLIKAKYDLSSLKTVRCGGAPLSKEVTEGFREKYPTVDILQGYALTESNGGGAFTNSVEESRRYGTAGMLTSDVEARIVDPNTGRVLGINQTGELWLKGPSISKEVPPAELEALLITHPDILDAAVIPFPDKKAGQYPMAYVVRKHESNLTEKHVIDFISKQKMAYPERSLIVDRRSGFCKSNSTFYSKRNPLCLPPNPSLDVTTFISSQPHRGTTAFIDAATGHRLSFSDLWRAVDRVSECLQNEIGLRRGDVILILSPNSIYIPIVCLSVMSLGAVVTTANTLNTSGEISKQIADSNPTLVFTTLQLALKLSAAISVVLTDDEDDKRVELTSGVRVIGIVSEMMKKEPSGQRVRDRVNQDDTAMMLYSSGTTGPSKGVISSHRNLIAYVARYIDDKWKRDEIFVCTVPMFHTFGLLAFAMGNVASGSTVVILRRFGLEDMMQAVEKYRATVLTLAPPVLVAMINGADQLKAKYDLTSLRKVRCGGAPLSKEVTDSFLEKYPTVYIFQAYALTESHGSGASTESVEESRRCGAVGLLSSGVEARIVDPDMGRVMGVNQPGELWLKGPSISKGYFRNEEATNATINLEGWLKTGDLCYIDDDGFLFIVDRLKELIKYKGYQVPPAELEALLITHPDILDAAVIPYPDKEAGQYPMAYVTRKPESNLSEKQVIDFISKQPSFVEVEPDFEVVEKKSVNMAVKHGGDGSEIGSKILTIDRKSGFCESTSIFYSKREPMALPPNQFLDITSFISSQPHRGKTVFVDAVTGRRLSFPELWLGVERVAACLYALGVRKGNVVIILSPNSILFPIVSLSVMSLGAIITTANPINTSDEISKQIGDSCPVLAFTTCQLLSKLAAASNPNLPVVLMDENHVHSQTHGERVKIVGRLETMIETEPSESRVKQRVNQDDTAALLYSSGTTGTSKGVMLSHHNLIALVQAYRARFGLEQRTVCTIPMCHIFGFGGFATGLIALGWTIVVLPKFDMAQLLSAVEIHRSSYLSLVPPIVVAMVNRANEINSKYDLSSLHTVVAGGAPLSREVTEKFVENYPTVKILQGYGLTESTAIAASMFNKEETNRYGASGLLAPNVEGKIVDPDTGRVLGVNQTGELWIRSPTVMKGYFKNEEATASTIDSEGWLKTGDLCYIDSDGFVFVVDRLKELIKCNGYQVAPAELEALLLAHPEIADAAVIPIPDMEAGQYPMAYIVRKAGSNLSGSDIMGFVAKQVSPYKMIRKVTFLASIPKNPSGKILRRELIKLTTSKL</sequence>
<feature type="transmembrane region" description="Helical" evidence="7">
    <location>
        <begin position="831"/>
        <end position="850"/>
    </location>
</feature>
<keyword evidence="5" id="KW-0067">ATP-binding</keyword>
<dbReference type="PANTHER" id="PTHR24096:SF345">
    <property type="entry name" value="4-COUMARATE--COA LIGASE-LIKE 2"/>
    <property type="match status" value="1"/>
</dbReference>
<evidence type="ECO:0000259" key="9">
    <source>
        <dbReference type="Pfam" id="PF13193"/>
    </source>
</evidence>
<dbReference type="EMBL" id="LR999451">
    <property type="protein sequence ID" value="CAE5958056.1"/>
    <property type="molecule type" value="Genomic_DNA"/>
</dbReference>
<dbReference type="Proteomes" id="UP000682877">
    <property type="component" value="Chromosome 1"/>
</dbReference>
<gene>
    <name evidence="10" type="ORF">AARE701A_LOCUS1698</name>
</gene>
<dbReference type="Gene3D" id="3.30.300.30">
    <property type="match status" value="3"/>
</dbReference>
<dbReference type="InterPro" id="IPR000873">
    <property type="entry name" value="AMP-dep_synth/lig_dom"/>
</dbReference>
<evidence type="ECO:0000313" key="11">
    <source>
        <dbReference type="Proteomes" id="UP000682877"/>
    </source>
</evidence>
<accession>A0A8S1ZEX2</accession>
<keyword evidence="7" id="KW-0812">Transmembrane</keyword>
<feature type="transmembrane region" description="Helical" evidence="7">
    <location>
        <begin position="1843"/>
        <end position="1863"/>
    </location>
</feature>
<evidence type="ECO:0000256" key="5">
    <source>
        <dbReference type="ARBA" id="ARBA00022840"/>
    </source>
</evidence>
<reference evidence="10" key="1">
    <citation type="submission" date="2021-01" db="EMBL/GenBank/DDBJ databases">
        <authorList>
            <person name="Bezrukov I."/>
        </authorList>
    </citation>
    <scope>NUCLEOTIDE SEQUENCE</scope>
</reference>
<feature type="transmembrane region" description="Helical" evidence="7">
    <location>
        <begin position="253"/>
        <end position="275"/>
    </location>
</feature>
<evidence type="ECO:0000256" key="6">
    <source>
        <dbReference type="ARBA" id="ARBA00022842"/>
    </source>
</evidence>
<evidence type="ECO:0000256" key="3">
    <source>
        <dbReference type="ARBA" id="ARBA00022598"/>
    </source>
</evidence>
<dbReference type="InterPro" id="IPR025110">
    <property type="entry name" value="AMP-bd_C"/>
</dbReference>
<comment type="cofactor">
    <cofactor evidence="1">
        <name>Mg(2+)</name>
        <dbReference type="ChEBI" id="CHEBI:18420"/>
    </cofactor>
</comment>
<keyword evidence="11" id="KW-1185">Reference proteome</keyword>
<dbReference type="GO" id="GO:0016405">
    <property type="term" value="F:CoA-ligase activity"/>
    <property type="evidence" value="ECO:0007669"/>
    <property type="project" value="TreeGrafter"/>
</dbReference>
<dbReference type="PROSITE" id="PS00455">
    <property type="entry name" value="AMP_BINDING"/>
    <property type="match status" value="3"/>
</dbReference>
<dbReference type="Pfam" id="PF00501">
    <property type="entry name" value="AMP-binding"/>
    <property type="match status" value="4"/>
</dbReference>
<name>A0A8S1ZEX2_ARAAE</name>
<dbReference type="Gene3D" id="3.40.50.12780">
    <property type="entry name" value="N-terminal domain of ligase-like"/>
    <property type="match status" value="4"/>
</dbReference>
<keyword evidence="7" id="KW-0472">Membrane</keyword>
<dbReference type="CDD" id="cd05904">
    <property type="entry name" value="4CL"/>
    <property type="match status" value="2"/>
</dbReference>
<comment type="similarity">
    <text evidence="2">Belongs to the ATP-dependent AMP-binding enzyme family.</text>
</comment>
<dbReference type="InterPro" id="IPR042099">
    <property type="entry name" value="ANL_N_sf"/>
</dbReference>
<dbReference type="PANTHER" id="PTHR24096">
    <property type="entry name" value="LONG-CHAIN-FATTY-ACID--COA LIGASE"/>
    <property type="match status" value="1"/>
</dbReference>
<evidence type="ECO:0000259" key="8">
    <source>
        <dbReference type="Pfam" id="PF00501"/>
    </source>
</evidence>
<evidence type="ECO:0000256" key="7">
    <source>
        <dbReference type="SAM" id="Phobius"/>
    </source>
</evidence>